<sequence length="116" mass="13911">EEQKRREAEHNSKEKRTVLEKQYKEEMKLKEKYNQIEKTRLDHKQKELLIEVKRIKEKKTNKGKTAIEILFQNNQPIEFPKITIEEIASSITNTIIQIYQEAEVTLKAEIEVYIPQ</sequence>
<gene>
    <name evidence="1" type="ORF">SCALOS_LOCUS8195</name>
</gene>
<evidence type="ECO:0000313" key="2">
    <source>
        <dbReference type="Proteomes" id="UP000789860"/>
    </source>
</evidence>
<dbReference type="EMBL" id="CAJVPM010020903">
    <property type="protein sequence ID" value="CAG8637423.1"/>
    <property type="molecule type" value="Genomic_DNA"/>
</dbReference>
<comment type="caution">
    <text evidence="1">The sequence shown here is derived from an EMBL/GenBank/DDBJ whole genome shotgun (WGS) entry which is preliminary data.</text>
</comment>
<reference evidence="1" key="1">
    <citation type="submission" date="2021-06" db="EMBL/GenBank/DDBJ databases">
        <authorList>
            <person name="Kallberg Y."/>
            <person name="Tangrot J."/>
            <person name="Rosling A."/>
        </authorList>
    </citation>
    <scope>NUCLEOTIDE SEQUENCE</scope>
    <source>
        <strain evidence="1">AU212A</strain>
    </source>
</reference>
<name>A0ACA9N8C4_9GLOM</name>
<feature type="non-terminal residue" evidence="1">
    <location>
        <position position="116"/>
    </location>
</feature>
<accession>A0ACA9N8C4</accession>
<evidence type="ECO:0000313" key="1">
    <source>
        <dbReference type="EMBL" id="CAG8637423.1"/>
    </source>
</evidence>
<dbReference type="Proteomes" id="UP000789860">
    <property type="component" value="Unassembled WGS sequence"/>
</dbReference>
<keyword evidence="2" id="KW-1185">Reference proteome</keyword>
<proteinExistence type="predicted"/>
<protein>
    <submittedName>
        <fullName evidence="1">5567_t:CDS:1</fullName>
    </submittedName>
</protein>
<feature type="non-terminal residue" evidence="1">
    <location>
        <position position="1"/>
    </location>
</feature>
<organism evidence="1 2">
    <name type="scientific">Scutellospora calospora</name>
    <dbReference type="NCBI Taxonomy" id="85575"/>
    <lineage>
        <taxon>Eukaryota</taxon>
        <taxon>Fungi</taxon>
        <taxon>Fungi incertae sedis</taxon>
        <taxon>Mucoromycota</taxon>
        <taxon>Glomeromycotina</taxon>
        <taxon>Glomeromycetes</taxon>
        <taxon>Diversisporales</taxon>
        <taxon>Gigasporaceae</taxon>
        <taxon>Scutellospora</taxon>
    </lineage>
</organism>